<evidence type="ECO:0000313" key="6">
    <source>
        <dbReference type="EMBL" id="MFC5826286.1"/>
    </source>
</evidence>
<evidence type="ECO:0000259" key="5">
    <source>
        <dbReference type="PROSITE" id="PS50931"/>
    </source>
</evidence>
<comment type="caution">
    <text evidence="6">The sequence shown here is derived from an EMBL/GenBank/DDBJ whole genome shotgun (WGS) entry which is preliminary data.</text>
</comment>
<dbReference type="PANTHER" id="PTHR30346">
    <property type="entry name" value="TRANSCRIPTIONAL DUAL REGULATOR HCAR-RELATED"/>
    <property type="match status" value="1"/>
</dbReference>
<keyword evidence="3" id="KW-0238">DNA-binding</keyword>
<dbReference type="Pfam" id="PF03466">
    <property type="entry name" value="LysR_substrate"/>
    <property type="match status" value="1"/>
</dbReference>
<protein>
    <submittedName>
        <fullName evidence="6">LysR family transcriptional regulator</fullName>
    </submittedName>
</protein>
<dbReference type="PRINTS" id="PR00039">
    <property type="entry name" value="HTHLYSR"/>
</dbReference>
<keyword evidence="2" id="KW-0805">Transcription regulation</keyword>
<dbReference type="Gene3D" id="1.10.10.10">
    <property type="entry name" value="Winged helix-like DNA-binding domain superfamily/Winged helix DNA-binding domain"/>
    <property type="match status" value="1"/>
</dbReference>
<dbReference type="SUPFAM" id="SSF46785">
    <property type="entry name" value="Winged helix' DNA-binding domain"/>
    <property type="match status" value="1"/>
</dbReference>
<dbReference type="InterPro" id="IPR000847">
    <property type="entry name" value="LysR_HTH_N"/>
</dbReference>
<dbReference type="InterPro" id="IPR036390">
    <property type="entry name" value="WH_DNA-bd_sf"/>
</dbReference>
<dbReference type="RefSeq" id="WP_379515801.1">
    <property type="nucleotide sequence ID" value="NZ_JBHSPA010000024.1"/>
</dbReference>
<evidence type="ECO:0000256" key="3">
    <source>
        <dbReference type="ARBA" id="ARBA00023125"/>
    </source>
</evidence>
<dbReference type="PROSITE" id="PS50931">
    <property type="entry name" value="HTH_LYSR"/>
    <property type="match status" value="1"/>
</dbReference>
<accession>A0ABW1CP73</accession>
<dbReference type="InterPro" id="IPR036388">
    <property type="entry name" value="WH-like_DNA-bd_sf"/>
</dbReference>
<reference evidence="7" key="1">
    <citation type="journal article" date="2019" name="Int. J. Syst. Evol. Microbiol.">
        <title>The Global Catalogue of Microorganisms (GCM) 10K type strain sequencing project: providing services to taxonomists for standard genome sequencing and annotation.</title>
        <authorList>
            <consortium name="The Broad Institute Genomics Platform"/>
            <consortium name="The Broad Institute Genome Sequencing Center for Infectious Disease"/>
            <person name="Wu L."/>
            <person name="Ma J."/>
        </authorList>
    </citation>
    <scope>NUCLEOTIDE SEQUENCE [LARGE SCALE GENOMIC DNA]</scope>
    <source>
        <strain evidence="7">CCUG 53903</strain>
    </source>
</reference>
<keyword evidence="4" id="KW-0804">Transcription</keyword>
<evidence type="ECO:0000256" key="2">
    <source>
        <dbReference type="ARBA" id="ARBA00023015"/>
    </source>
</evidence>
<dbReference type="Proteomes" id="UP001596058">
    <property type="component" value="Unassembled WGS sequence"/>
</dbReference>
<dbReference type="EMBL" id="JBHSPA010000024">
    <property type="protein sequence ID" value="MFC5826286.1"/>
    <property type="molecule type" value="Genomic_DNA"/>
</dbReference>
<evidence type="ECO:0000313" key="7">
    <source>
        <dbReference type="Proteomes" id="UP001596058"/>
    </source>
</evidence>
<dbReference type="SUPFAM" id="SSF53850">
    <property type="entry name" value="Periplasmic binding protein-like II"/>
    <property type="match status" value="1"/>
</dbReference>
<keyword evidence="7" id="KW-1185">Reference proteome</keyword>
<organism evidence="6 7">
    <name type="scientific">Nonomuraea insulae</name>
    <dbReference type="NCBI Taxonomy" id="1616787"/>
    <lineage>
        <taxon>Bacteria</taxon>
        <taxon>Bacillati</taxon>
        <taxon>Actinomycetota</taxon>
        <taxon>Actinomycetes</taxon>
        <taxon>Streptosporangiales</taxon>
        <taxon>Streptosporangiaceae</taxon>
        <taxon>Nonomuraea</taxon>
    </lineage>
</organism>
<feature type="domain" description="HTH lysR-type" evidence="5">
    <location>
        <begin position="19"/>
        <end position="76"/>
    </location>
</feature>
<comment type="similarity">
    <text evidence="1">Belongs to the LysR transcriptional regulatory family.</text>
</comment>
<dbReference type="Gene3D" id="3.40.190.10">
    <property type="entry name" value="Periplasmic binding protein-like II"/>
    <property type="match status" value="2"/>
</dbReference>
<gene>
    <name evidence="6" type="ORF">ACFPZ3_20675</name>
</gene>
<proteinExistence type="inferred from homology"/>
<name>A0ABW1CP73_9ACTN</name>
<evidence type="ECO:0000256" key="4">
    <source>
        <dbReference type="ARBA" id="ARBA00023163"/>
    </source>
</evidence>
<dbReference type="Pfam" id="PF00126">
    <property type="entry name" value="HTH_1"/>
    <property type="match status" value="1"/>
</dbReference>
<dbReference type="PANTHER" id="PTHR30346:SF0">
    <property type="entry name" value="HCA OPERON TRANSCRIPTIONAL ACTIVATOR HCAR"/>
    <property type="match status" value="1"/>
</dbReference>
<evidence type="ECO:0000256" key="1">
    <source>
        <dbReference type="ARBA" id="ARBA00009437"/>
    </source>
</evidence>
<sequence length="329" mass="36207">MSNNQHADFSQQSVVEGDLDLGAIRAFVAITEDRSFSDAAARLGISQQAVSKRIAKLESDLGVRLFFRTRNGADLTQDGSALLHHARALVGLADQALDSLRGRRRALRVDVLDTRLAATDLIRAFHHDTHDAGIEITTSNGLRSARDAVARGTVDASFVRVAAPLGDDLRNVPAYLEPVHLLIGRDHPLADRREVGVKELSGSTVWMPGNAPDSEWADYYRLLGAAFGFGIDDSGPDFGWEYFVEEVGAGDRLGLVGQGCRVPWHPRTVQIPVVDPVPVYPTSLLCHRQNPHPMLARLLAFVEDRFRPFDPHRQWLPASDRSAFQPARS</sequence>
<dbReference type="InterPro" id="IPR005119">
    <property type="entry name" value="LysR_subst-bd"/>
</dbReference>